<sequence length="260" mass="27684">MYTGLRAAAAAAATLSSGLLIPLYINPVGGPDCSGWAPLLSTITAHPAVPFWTIINPNSGPGDPNTQAGPEYQQCIPQLLDKPNVVVLGYVATFEADPSHQARVTTDIDTYNGWAVAYRPDGIFFDQVSGHTADFTAYQTFTSHASSLFSFVALNPGSAPQDIAYYSLANLLLTAENFYDQFNPSQLSLNSSTPASKQAVVLHDGPSTPPTSLISQLITTDDIKAFYVTDDVQANNQNPYDMLPTDLESFVTAIEAAASA</sequence>
<gene>
    <name evidence="2" type="ORF">OH76DRAFT_1342558</name>
</gene>
<dbReference type="InterPro" id="IPR021986">
    <property type="entry name" value="Spherulin4"/>
</dbReference>
<protein>
    <recommendedName>
        <fullName evidence="4">Spherulation-specific family 4</fullName>
    </recommendedName>
</protein>
<dbReference type="Proteomes" id="UP000256964">
    <property type="component" value="Unassembled WGS sequence"/>
</dbReference>
<dbReference type="PANTHER" id="PTHR35040">
    <property type="match status" value="1"/>
</dbReference>
<proteinExistence type="predicted"/>
<dbReference type="EMBL" id="KZ857386">
    <property type="protein sequence ID" value="RDX53689.1"/>
    <property type="molecule type" value="Genomic_DNA"/>
</dbReference>
<evidence type="ECO:0000256" key="1">
    <source>
        <dbReference type="SAM" id="SignalP"/>
    </source>
</evidence>
<feature type="chain" id="PRO_5016884612" description="Spherulation-specific family 4" evidence="1">
    <location>
        <begin position="19"/>
        <end position="260"/>
    </location>
</feature>
<dbReference type="PANTHER" id="PTHR35040:SF9">
    <property type="entry name" value="4-LIKE CELL SURFACE PROTEIN, PUTATIVE (AFU_ORTHOLOGUE AFUA_4G14080)-RELATED"/>
    <property type="match status" value="1"/>
</dbReference>
<feature type="signal peptide" evidence="1">
    <location>
        <begin position="1"/>
        <end position="18"/>
    </location>
</feature>
<keyword evidence="3" id="KW-1185">Reference proteome</keyword>
<name>A0A371DMB9_9APHY</name>
<evidence type="ECO:0008006" key="4">
    <source>
        <dbReference type="Google" id="ProtNLM"/>
    </source>
</evidence>
<dbReference type="AlphaFoldDB" id="A0A371DMB9"/>
<evidence type="ECO:0000313" key="3">
    <source>
        <dbReference type="Proteomes" id="UP000256964"/>
    </source>
</evidence>
<evidence type="ECO:0000313" key="2">
    <source>
        <dbReference type="EMBL" id="RDX53689.1"/>
    </source>
</evidence>
<dbReference type="OrthoDB" id="5342184at2759"/>
<accession>A0A371DMB9</accession>
<reference evidence="2 3" key="1">
    <citation type="journal article" date="2018" name="Biotechnol. Biofuels">
        <title>Integrative visual omics of the white-rot fungus Polyporus brumalis exposes the biotechnological potential of its oxidative enzymes for delignifying raw plant biomass.</title>
        <authorList>
            <person name="Miyauchi S."/>
            <person name="Rancon A."/>
            <person name="Drula E."/>
            <person name="Hage H."/>
            <person name="Chaduli D."/>
            <person name="Favel A."/>
            <person name="Grisel S."/>
            <person name="Henrissat B."/>
            <person name="Herpoel-Gimbert I."/>
            <person name="Ruiz-Duenas F.J."/>
            <person name="Chevret D."/>
            <person name="Hainaut M."/>
            <person name="Lin J."/>
            <person name="Wang M."/>
            <person name="Pangilinan J."/>
            <person name="Lipzen A."/>
            <person name="Lesage-Meessen L."/>
            <person name="Navarro D."/>
            <person name="Riley R."/>
            <person name="Grigoriev I.V."/>
            <person name="Zhou S."/>
            <person name="Raouche S."/>
            <person name="Rosso M.N."/>
        </authorList>
    </citation>
    <scope>NUCLEOTIDE SEQUENCE [LARGE SCALE GENOMIC DNA]</scope>
    <source>
        <strain evidence="2 3">BRFM 1820</strain>
    </source>
</reference>
<organism evidence="2 3">
    <name type="scientific">Lentinus brumalis</name>
    <dbReference type="NCBI Taxonomy" id="2498619"/>
    <lineage>
        <taxon>Eukaryota</taxon>
        <taxon>Fungi</taxon>
        <taxon>Dikarya</taxon>
        <taxon>Basidiomycota</taxon>
        <taxon>Agaricomycotina</taxon>
        <taxon>Agaricomycetes</taxon>
        <taxon>Polyporales</taxon>
        <taxon>Polyporaceae</taxon>
        <taxon>Lentinus</taxon>
    </lineage>
</organism>
<keyword evidence="1" id="KW-0732">Signal</keyword>
<dbReference type="Pfam" id="PF12138">
    <property type="entry name" value="Spherulin4"/>
    <property type="match status" value="1"/>
</dbReference>